<evidence type="ECO:0000313" key="2">
    <source>
        <dbReference type="Proteomes" id="UP000029227"/>
    </source>
</evidence>
<gene>
    <name evidence="1" type="ORF">JCM19237_3579</name>
</gene>
<proteinExistence type="predicted"/>
<dbReference type="SUPFAM" id="SSF69322">
    <property type="entry name" value="Tricorn protease domain 2"/>
    <property type="match status" value="1"/>
</dbReference>
<sequence length="361" mass="39469">MRWPHQGVRGTRCVIRMSASRADRDADDWLLPPNRWAYAVAVADGTGALKHLLSLPARGHGIAIHPNQRIAAIFARRPGQYIQLVDMHTGRRGTTVSASAGHHYYGHGVFSPDGQWLYVTEGISATSAGIIGVYRVEENVHHANSMPKGMPTLTKVNAWTGLGVGPHEIILADNNTLAVAVGGVQTQGRKPQNIATMQPALVYVDRQTGEMKDRVTLPDHQLSIRHLSASSNGQVVCGQQYRGQNRTAQPLVYVHQRGQTPRALKANTTQWQRFQHYIASVACHDGYALATSPRGNCYGIWHIDSGELVDLRPLIDVAGVSAQQGQWLLSTGTGKIVATQVTGQQQSVQSGVMWDNHWNII</sequence>
<dbReference type="Proteomes" id="UP000029227">
    <property type="component" value="Unassembled WGS sequence"/>
</dbReference>
<organism evidence="1 2">
    <name type="scientific">Photobacterium aphoticum</name>
    <dbReference type="NCBI Taxonomy" id="754436"/>
    <lineage>
        <taxon>Bacteria</taxon>
        <taxon>Pseudomonadati</taxon>
        <taxon>Pseudomonadota</taxon>
        <taxon>Gammaproteobacteria</taxon>
        <taxon>Vibrionales</taxon>
        <taxon>Vibrionaceae</taxon>
        <taxon>Photobacterium</taxon>
    </lineage>
</organism>
<dbReference type="EMBL" id="BBMN01000006">
    <property type="protein sequence ID" value="GAL05196.1"/>
    <property type="molecule type" value="Genomic_DNA"/>
</dbReference>
<dbReference type="InterPro" id="IPR015943">
    <property type="entry name" value="WD40/YVTN_repeat-like_dom_sf"/>
</dbReference>
<name>A0A090QQI8_9GAMM</name>
<dbReference type="eggNOG" id="COG3490">
    <property type="taxonomic scope" value="Bacteria"/>
</dbReference>
<comment type="caution">
    <text evidence="1">The sequence shown here is derived from an EMBL/GenBank/DDBJ whole genome shotgun (WGS) entry which is preliminary data.</text>
</comment>
<evidence type="ECO:0000313" key="1">
    <source>
        <dbReference type="EMBL" id="GAL05196.1"/>
    </source>
</evidence>
<dbReference type="InterPro" id="IPR008311">
    <property type="entry name" value="UCP028101"/>
</dbReference>
<reference evidence="1 2" key="1">
    <citation type="journal article" date="2014" name="Genome Announc.">
        <title>Draft Genome Sequences of Two Vibrionaceae Species, Vibrio ponticus C121 and Photobacterium aphoticum C119, Isolated as Coral Reef Microbiota.</title>
        <authorList>
            <person name="Al-saari N."/>
            <person name="Meirelles P.M."/>
            <person name="Mino S."/>
            <person name="Suda W."/>
            <person name="Oshima K."/>
            <person name="Hattori M."/>
            <person name="Ohkuma M."/>
            <person name="Thompson F.L."/>
            <person name="Gomez-Gil B."/>
            <person name="Sawabe T."/>
            <person name="Sawabe T."/>
        </authorList>
    </citation>
    <scope>NUCLEOTIDE SEQUENCE [LARGE SCALE GENOMIC DNA]</scope>
    <source>
        <strain evidence="1 2">JCM 19237</strain>
    </source>
</reference>
<dbReference type="STRING" id="754436.JCM19237_3579"/>
<dbReference type="Gene3D" id="2.130.10.10">
    <property type="entry name" value="YVTN repeat-like/Quinoprotein amine dehydrogenase"/>
    <property type="match status" value="1"/>
</dbReference>
<accession>A0A090QQI8</accession>
<dbReference type="Pfam" id="PF07433">
    <property type="entry name" value="DUF1513"/>
    <property type="match status" value="1"/>
</dbReference>
<protein>
    <submittedName>
        <fullName evidence="1">Putative exported protein</fullName>
    </submittedName>
</protein>
<dbReference type="PIRSF" id="PIRSF028101">
    <property type="entry name" value="UCP028101"/>
    <property type="match status" value="1"/>
</dbReference>
<dbReference type="AlphaFoldDB" id="A0A090QQI8"/>